<feature type="transmembrane region" description="Helical" evidence="1">
    <location>
        <begin position="89"/>
        <end position="107"/>
    </location>
</feature>
<feature type="transmembrane region" description="Helical" evidence="1">
    <location>
        <begin position="6"/>
        <end position="28"/>
    </location>
</feature>
<keyword evidence="1" id="KW-0812">Transmembrane</keyword>
<dbReference type="Proteomes" id="UP000249819">
    <property type="component" value="Unassembled WGS sequence"/>
</dbReference>
<evidence type="ECO:0000313" key="3">
    <source>
        <dbReference type="Proteomes" id="UP000249819"/>
    </source>
</evidence>
<dbReference type="RefSeq" id="WP_111592009.1">
    <property type="nucleotide sequence ID" value="NZ_QLMA01000003.1"/>
</dbReference>
<evidence type="ECO:0000256" key="1">
    <source>
        <dbReference type="SAM" id="Phobius"/>
    </source>
</evidence>
<keyword evidence="3" id="KW-1185">Reference proteome</keyword>
<gene>
    <name evidence="2" type="ORF">CLV59_103325</name>
</gene>
<dbReference type="Pfam" id="PF13630">
    <property type="entry name" value="SdpI"/>
    <property type="match status" value="1"/>
</dbReference>
<dbReference type="InterPro" id="IPR025962">
    <property type="entry name" value="SdpI/YhfL"/>
</dbReference>
<dbReference type="OrthoDB" id="3173919at2"/>
<accession>A0A327WB81</accession>
<dbReference type="EMBL" id="QLMA01000003">
    <property type="protein sequence ID" value="RAJ83358.1"/>
    <property type="molecule type" value="Genomic_DNA"/>
</dbReference>
<organism evidence="2 3">
    <name type="scientific">Chitinophaga dinghuensis</name>
    <dbReference type="NCBI Taxonomy" id="1539050"/>
    <lineage>
        <taxon>Bacteria</taxon>
        <taxon>Pseudomonadati</taxon>
        <taxon>Bacteroidota</taxon>
        <taxon>Chitinophagia</taxon>
        <taxon>Chitinophagales</taxon>
        <taxon>Chitinophagaceae</taxon>
        <taxon>Chitinophaga</taxon>
    </lineage>
</organism>
<proteinExistence type="predicted"/>
<comment type="caution">
    <text evidence="2">The sequence shown here is derived from an EMBL/GenBank/DDBJ whole genome shotgun (WGS) entry which is preliminary data.</text>
</comment>
<reference evidence="2 3" key="1">
    <citation type="submission" date="2018-06" db="EMBL/GenBank/DDBJ databases">
        <title>Genomic Encyclopedia of Archaeal and Bacterial Type Strains, Phase II (KMG-II): from individual species to whole genera.</title>
        <authorList>
            <person name="Goeker M."/>
        </authorList>
    </citation>
    <scope>NUCLEOTIDE SEQUENCE [LARGE SCALE GENOMIC DNA]</scope>
    <source>
        <strain evidence="2 3">DSM 29821</strain>
    </source>
</reference>
<keyword evidence="1" id="KW-0472">Membrane</keyword>
<protein>
    <submittedName>
        <fullName evidence="2">SdpI/YhfL family protein</fullName>
    </submittedName>
</protein>
<keyword evidence="1" id="KW-1133">Transmembrane helix</keyword>
<feature type="transmembrane region" description="Helical" evidence="1">
    <location>
        <begin position="63"/>
        <end position="83"/>
    </location>
</feature>
<dbReference type="AlphaFoldDB" id="A0A327WB81"/>
<evidence type="ECO:0000313" key="2">
    <source>
        <dbReference type="EMBL" id="RAJ83358.1"/>
    </source>
</evidence>
<sequence>MIVNILHSTWCNAALLGGLIFLLMGYLIKHYPPKSINTWYGYRTFLSTRNQEMWDAGNKDAAMVSRQVGSILVLLGICCALFFDRQSDWFMYITVGAVVAGVLYITGYTEWMLSNEFDEEGQRRIPPKL</sequence>
<name>A0A327WB81_9BACT</name>